<proteinExistence type="predicted"/>
<dbReference type="PANTHER" id="PTHR38790:SF4">
    <property type="entry name" value="2EXR DOMAIN-CONTAINING PROTEIN"/>
    <property type="match status" value="1"/>
</dbReference>
<dbReference type="AlphaFoldDB" id="A0A6A6IVY6"/>
<evidence type="ECO:0008006" key="3">
    <source>
        <dbReference type="Google" id="ProtNLM"/>
    </source>
</evidence>
<gene>
    <name evidence="1" type="ORF">BU26DRAFT_399624</name>
</gene>
<accession>A0A6A6IVY6</accession>
<dbReference type="EMBL" id="ML987191">
    <property type="protein sequence ID" value="KAF2253363.1"/>
    <property type="molecule type" value="Genomic_DNA"/>
</dbReference>
<reference evidence="1" key="1">
    <citation type="journal article" date="2020" name="Stud. Mycol.">
        <title>101 Dothideomycetes genomes: a test case for predicting lifestyles and emergence of pathogens.</title>
        <authorList>
            <person name="Haridas S."/>
            <person name="Albert R."/>
            <person name="Binder M."/>
            <person name="Bloem J."/>
            <person name="Labutti K."/>
            <person name="Salamov A."/>
            <person name="Andreopoulos B."/>
            <person name="Baker S."/>
            <person name="Barry K."/>
            <person name="Bills G."/>
            <person name="Bluhm B."/>
            <person name="Cannon C."/>
            <person name="Castanera R."/>
            <person name="Culley D."/>
            <person name="Daum C."/>
            <person name="Ezra D."/>
            <person name="Gonzalez J."/>
            <person name="Henrissat B."/>
            <person name="Kuo A."/>
            <person name="Liang C."/>
            <person name="Lipzen A."/>
            <person name="Lutzoni F."/>
            <person name="Magnuson J."/>
            <person name="Mondo S."/>
            <person name="Nolan M."/>
            <person name="Ohm R."/>
            <person name="Pangilinan J."/>
            <person name="Park H.-J."/>
            <person name="Ramirez L."/>
            <person name="Alfaro M."/>
            <person name="Sun H."/>
            <person name="Tritt A."/>
            <person name="Yoshinaga Y."/>
            <person name="Zwiers L.-H."/>
            <person name="Turgeon B."/>
            <person name="Goodwin S."/>
            <person name="Spatafora J."/>
            <person name="Crous P."/>
            <person name="Grigoriev I."/>
        </authorList>
    </citation>
    <scope>NUCLEOTIDE SEQUENCE</scope>
    <source>
        <strain evidence="1">CBS 122368</strain>
    </source>
</reference>
<keyword evidence="2" id="KW-1185">Reference proteome</keyword>
<feature type="non-terminal residue" evidence="1">
    <location>
        <position position="1"/>
    </location>
</feature>
<dbReference type="OrthoDB" id="5413827at2759"/>
<dbReference type="RefSeq" id="XP_033688367.1">
    <property type="nucleotide sequence ID" value="XM_033822783.1"/>
</dbReference>
<dbReference type="GeneID" id="54576113"/>
<evidence type="ECO:0000313" key="1">
    <source>
        <dbReference type="EMBL" id="KAF2253363.1"/>
    </source>
</evidence>
<feature type="non-terminal residue" evidence="1">
    <location>
        <position position="102"/>
    </location>
</feature>
<name>A0A6A6IVY6_9PLEO</name>
<protein>
    <recommendedName>
        <fullName evidence="3">F-box domain-containing protein</fullName>
    </recommendedName>
</protein>
<dbReference type="Proteomes" id="UP000800094">
    <property type="component" value="Unassembled WGS sequence"/>
</dbReference>
<dbReference type="PANTHER" id="PTHR38790">
    <property type="entry name" value="2EXR DOMAIN-CONTAINING PROTEIN-RELATED"/>
    <property type="match status" value="1"/>
</dbReference>
<evidence type="ECO:0000313" key="2">
    <source>
        <dbReference type="Proteomes" id="UP000800094"/>
    </source>
</evidence>
<sequence>NQRESPLLRLPAELRNKIYSYVLGGRLWELKDTLTAGSREKNSMSLLRVCRQINAETASLPFELGTFSFESLSALMQWSQRMPPKQRDAVRSVRTAHCSSWD</sequence>
<organism evidence="1 2">
    <name type="scientific">Trematosphaeria pertusa</name>
    <dbReference type="NCBI Taxonomy" id="390896"/>
    <lineage>
        <taxon>Eukaryota</taxon>
        <taxon>Fungi</taxon>
        <taxon>Dikarya</taxon>
        <taxon>Ascomycota</taxon>
        <taxon>Pezizomycotina</taxon>
        <taxon>Dothideomycetes</taxon>
        <taxon>Pleosporomycetidae</taxon>
        <taxon>Pleosporales</taxon>
        <taxon>Massarineae</taxon>
        <taxon>Trematosphaeriaceae</taxon>
        <taxon>Trematosphaeria</taxon>
    </lineage>
</organism>